<keyword evidence="1" id="KW-0472">Membrane</keyword>
<accession>A0A2N0SD24</accession>
<keyword evidence="1" id="KW-1133">Transmembrane helix</keyword>
<proteinExistence type="predicted"/>
<feature type="transmembrane region" description="Helical" evidence="1">
    <location>
        <begin position="6"/>
        <end position="27"/>
    </location>
</feature>
<dbReference type="Proteomes" id="UP000232688">
    <property type="component" value="Unassembled WGS sequence"/>
</dbReference>
<sequence length="51" mass="6238">MIPTLFWKLFLWSMVFHLVIILTFFYLDLDIYLNELYCGHLFKNVIIILVN</sequence>
<gene>
    <name evidence="2" type="ORF">RhiirA1_259923</name>
</gene>
<comment type="caution">
    <text evidence="2">The sequence shown here is derived from an EMBL/GenBank/DDBJ whole genome shotgun (WGS) entry which is preliminary data.</text>
</comment>
<evidence type="ECO:0000256" key="1">
    <source>
        <dbReference type="SAM" id="Phobius"/>
    </source>
</evidence>
<keyword evidence="1" id="KW-0812">Transmembrane</keyword>
<dbReference type="AlphaFoldDB" id="A0A2N0SD24"/>
<evidence type="ECO:0000313" key="3">
    <source>
        <dbReference type="Proteomes" id="UP000232688"/>
    </source>
</evidence>
<dbReference type="VEuPathDB" id="FungiDB:RhiirA1_259923"/>
<reference evidence="2 3" key="2">
    <citation type="submission" date="2017-10" db="EMBL/GenBank/DDBJ databases">
        <title>Genome analyses suggest a sexual origin of heterokaryosis in a supposedly ancient asexual fungus.</title>
        <authorList>
            <person name="Corradi N."/>
            <person name="Sedzielewska K."/>
            <person name="Noel J."/>
            <person name="Charron P."/>
            <person name="Farinelli L."/>
            <person name="Marton T."/>
            <person name="Kruger M."/>
            <person name="Pelin A."/>
            <person name="Brachmann A."/>
            <person name="Corradi N."/>
        </authorList>
    </citation>
    <scope>NUCLEOTIDE SEQUENCE [LARGE SCALE GENOMIC DNA]</scope>
    <source>
        <strain evidence="2 3">A1</strain>
    </source>
</reference>
<protein>
    <submittedName>
        <fullName evidence="2">Uncharacterized protein</fullName>
    </submittedName>
</protein>
<name>A0A2N0SD24_9GLOM</name>
<reference evidence="2 3" key="1">
    <citation type="submission" date="2017-10" db="EMBL/GenBank/DDBJ databases">
        <title>Extensive intraspecific genome diversity in a model arbuscular mycorrhizal fungus.</title>
        <authorList>
            <person name="Chen E.C.H."/>
            <person name="Morin E."/>
            <person name="Baudet D."/>
            <person name="Noel J."/>
            <person name="Ndikumana S."/>
            <person name="Charron P."/>
            <person name="St-Onge C."/>
            <person name="Giorgi J."/>
            <person name="Grigoriev I.V."/>
            <person name="Roux C."/>
            <person name="Martin F.M."/>
            <person name="Corradi N."/>
        </authorList>
    </citation>
    <scope>NUCLEOTIDE SEQUENCE [LARGE SCALE GENOMIC DNA]</scope>
    <source>
        <strain evidence="2 3">A1</strain>
    </source>
</reference>
<dbReference type="EMBL" id="LLXH01000086">
    <property type="protein sequence ID" value="PKC73448.1"/>
    <property type="molecule type" value="Genomic_DNA"/>
</dbReference>
<evidence type="ECO:0000313" key="2">
    <source>
        <dbReference type="EMBL" id="PKC73448.1"/>
    </source>
</evidence>
<organism evidence="2 3">
    <name type="scientific">Rhizophagus irregularis</name>
    <dbReference type="NCBI Taxonomy" id="588596"/>
    <lineage>
        <taxon>Eukaryota</taxon>
        <taxon>Fungi</taxon>
        <taxon>Fungi incertae sedis</taxon>
        <taxon>Mucoromycota</taxon>
        <taxon>Glomeromycotina</taxon>
        <taxon>Glomeromycetes</taxon>
        <taxon>Glomerales</taxon>
        <taxon>Glomeraceae</taxon>
        <taxon>Rhizophagus</taxon>
    </lineage>
</organism>